<gene>
    <name evidence="2" type="ORF">N1F79_02845</name>
</gene>
<organism evidence="2 3">
    <name type="scientific">Flavivirga spongiicola</name>
    <dbReference type="NCBI Taxonomy" id="421621"/>
    <lineage>
        <taxon>Bacteria</taxon>
        <taxon>Pseudomonadati</taxon>
        <taxon>Bacteroidota</taxon>
        <taxon>Flavobacteriia</taxon>
        <taxon>Flavobacteriales</taxon>
        <taxon>Flavobacteriaceae</taxon>
        <taxon>Flavivirga</taxon>
    </lineage>
</organism>
<feature type="signal peptide" evidence="1">
    <location>
        <begin position="1"/>
        <end position="21"/>
    </location>
</feature>
<proteinExistence type="predicted"/>
<reference evidence="2 3" key="1">
    <citation type="submission" date="2022-09" db="EMBL/GenBank/DDBJ databases">
        <title>Genome sequencing of Flavivirga sp. MEBiC05379.</title>
        <authorList>
            <person name="Oh H.-M."/>
            <person name="Kwon K.K."/>
            <person name="Park M.J."/>
            <person name="Yang S.-H."/>
        </authorList>
    </citation>
    <scope>NUCLEOTIDE SEQUENCE [LARGE SCALE GENOMIC DNA]</scope>
    <source>
        <strain evidence="2 3">MEBiC05379</strain>
    </source>
</reference>
<name>A0ABU7XMW7_9FLAO</name>
<sequence>MKSILAIIILLLIGYSSYAQHTDRFLELVKNLEQVSCKKDTVFYKNRNVWWTMCWTTYEHDSEKYSTRTGEMVQYYKNGQIAHQYFLDNYGNMKTMKVFDRKGNKVEEYVTTKIDSNAKTLIEFFESQDHMKFNTWTSIYRCSSKLGIPYLYKEGLRVNGNKNGVWTTYYDNGEIKKEKEY</sequence>
<protein>
    <recommendedName>
        <fullName evidence="4">MORN repeat variant</fullName>
    </recommendedName>
</protein>
<accession>A0ABU7XMW7</accession>
<dbReference type="EMBL" id="JAODOP010000001">
    <property type="protein sequence ID" value="MEF3832058.1"/>
    <property type="molecule type" value="Genomic_DNA"/>
</dbReference>
<keyword evidence="1" id="KW-0732">Signal</keyword>
<dbReference type="Proteomes" id="UP001337305">
    <property type="component" value="Unassembled WGS sequence"/>
</dbReference>
<keyword evidence="3" id="KW-1185">Reference proteome</keyword>
<evidence type="ECO:0000313" key="3">
    <source>
        <dbReference type="Proteomes" id="UP001337305"/>
    </source>
</evidence>
<evidence type="ECO:0000256" key="1">
    <source>
        <dbReference type="SAM" id="SignalP"/>
    </source>
</evidence>
<dbReference type="RefSeq" id="WP_303309050.1">
    <property type="nucleotide sequence ID" value="NZ_JAODOP010000001.1"/>
</dbReference>
<comment type="caution">
    <text evidence="2">The sequence shown here is derived from an EMBL/GenBank/DDBJ whole genome shotgun (WGS) entry which is preliminary data.</text>
</comment>
<evidence type="ECO:0000313" key="2">
    <source>
        <dbReference type="EMBL" id="MEF3832058.1"/>
    </source>
</evidence>
<feature type="chain" id="PRO_5045530614" description="MORN repeat variant" evidence="1">
    <location>
        <begin position="22"/>
        <end position="181"/>
    </location>
</feature>
<evidence type="ECO:0008006" key="4">
    <source>
        <dbReference type="Google" id="ProtNLM"/>
    </source>
</evidence>